<dbReference type="InterPro" id="IPR050237">
    <property type="entry name" value="ATP-dep_AMP-bd_enzyme"/>
</dbReference>
<dbReference type="Proteomes" id="UP000267418">
    <property type="component" value="Unassembled WGS sequence"/>
</dbReference>
<dbReference type="InterPro" id="IPR000873">
    <property type="entry name" value="AMP-dep_synth/lig_dom"/>
</dbReference>
<feature type="domain" description="AMP-binding enzyme C-terminal" evidence="4">
    <location>
        <begin position="442"/>
        <end position="517"/>
    </location>
</feature>
<dbReference type="Pfam" id="PF13193">
    <property type="entry name" value="AMP-binding_C"/>
    <property type="match status" value="1"/>
</dbReference>
<dbReference type="AlphaFoldDB" id="A0A3S0J3E8"/>
<evidence type="ECO:0000256" key="1">
    <source>
        <dbReference type="ARBA" id="ARBA00006432"/>
    </source>
</evidence>
<sequence>MRSRLLRLLAVPEGDNLVFLTQPLHKGRREKAKAIAIVCGGTSLDFATFTDRVARLATVLKQFGMASGDRVGMLSLNSHRFVEYFFGTWWGGGVINPVNIRWNPKEVAYSLDDCDTRILLVDDLFVPMVPALRQLSASLRTVVYCGDGAVPEGMVGYEALLAKAEPAEDAPHGTDELAAIMYTGGTTGQPKGVMLTHGSLCINALSTVAALPRDAQNAVSLVAAPMFHVAGCGASIQNLLRLMPMHVLPMFDELAVLQAVQSARITEMFMVPTMIKRVIEHPRFAEFDLSSLRLLFYGAAPIDAALLDQAMRAIPKAAFAQVYGMTELSPVVAALSPHCHQPGPDRDRLLRSAGTPVPIAEIRIVDGEDREVPPGQVGEIVARGPMVMKGYWNKPRETEAALRGGWMHTGDGGYMDDQGFVFVVDRMKDMIVSGGENVYSAEVENAIAQMPQVLMSAVIGVPDDKWGERVHAVIVRREGMALEAEAVIAHCREHIAGYKCPRSVEFRDALPLSAAGKLQKFQLREPFWAGRERRVG</sequence>
<dbReference type="NCBIfam" id="NF004837">
    <property type="entry name" value="PRK06187.1"/>
    <property type="match status" value="1"/>
</dbReference>
<evidence type="ECO:0000259" key="4">
    <source>
        <dbReference type="Pfam" id="PF13193"/>
    </source>
</evidence>
<dbReference type="Gene3D" id="3.40.50.12780">
    <property type="entry name" value="N-terminal domain of ligase-like"/>
    <property type="match status" value="1"/>
</dbReference>
<keyword evidence="2 5" id="KW-0436">Ligase</keyword>
<reference evidence="5 6" key="1">
    <citation type="submission" date="2018-12" db="EMBL/GenBank/DDBJ databases">
        <title>The genome of Variovorax gossypii DSM 100435.</title>
        <authorList>
            <person name="Gao J."/>
            <person name="Sun J."/>
        </authorList>
    </citation>
    <scope>NUCLEOTIDE SEQUENCE [LARGE SCALE GENOMIC DNA]</scope>
    <source>
        <strain evidence="5 6">DSM 100435</strain>
    </source>
</reference>
<dbReference type="PANTHER" id="PTHR43767:SF1">
    <property type="entry name" value="NONRIBOSOMAL PEPTIDE SYNTHASE PES1 (EUROFUNG)-RELATED"/>
    <property type="match status" value="1"/>
</dbReference>
<organism evidence="5 6">
    <name type="scientific">Variovorax gossypii</name>
    <dbReference type="NCBI Taxonomy" id="1679495"/>
    <lineage>
        <taxon>Bacteria</taxon>
        <taxon>Pseudomonadati</taxon>
        <taxon>Pseudomonadota</taxon>
        <taxon>Betaproteobacteria</taxon>
        <taxon>Burkholderiales</taxon>
        <taxon>Comamonadaceae</taxon>
        <taxon>Variovorax</taxon>
    </lineage>
</organism>
<dbReference type="InterPro" id="IPR025110">
    <property type="entry name" value="AMP-bd_C"/>
</dbReference>
<dbReference type="InterPro" id="IPR045851">
    <property type="entry name" value="AMP-bd_C_sf"/>
</dbReference>
<evidence type="ECO:0000313" key="6">
    <source>
        <dbReference type="Proteomes" id="UP000267418"/>
    </source>
</evidence>
<feature type="domain" description="AMP-dependent synthetase/ligase" evidence="3">
    <location>
        <begin position="30"/>
        <end position="392"/>
    </location>
</feature>
<dbReference type="OrthoDB" id="9766486at2"/>
<comment type="caution">
    <text evidence="5">The sequence shown here is derived from an EMBL/GenBank/DDBJ whole genome shotgun (WGS) entry which is preliminary data.</text>
</comment>
<evidence type="ECO:0000313" key="5">
    <source>
        <dbReference type="EMBL" id="RTQ32244.1"/>
    </source>
</evidence>
<dbReference type="SUPFAM" id="SSF56801">
    <property type="entry name" value="Acetyl-CoA synthetase-like"/>
    <property type="match status" value="1"/>
</dbReference>
<evidence type="ECO:0000256" key="2">
    <source>
        <dbReference type="ARBA" id="ARBA00022598"/>
    </source>
</evidence>
<name>A0A3S0J3E8_9BURK</name>
<dbReference type="PROSITE" id="PS00455">
    <property type="entry name" value="AMP_BINDING"/>
    <property type="match status" value="1"/>
</dbReference>
<dbReference type="InterPro" id="IPR042099">
    <property type="entry name" value="ANL_N_sf"/>
</dbReference>
<protein>
    <submittedName>
        <fullName evidence="5">Long-chain-fatty-acid--CoA ligase</fullName>
    </submittedName>
</protein>
<dbReference type="Pfam" id="PF00501">
    <property type="entry name" value="AMP-binding"/>
    <property type="match status" value="1"/>
</dbReference>
<keyword evidence="6" id="KW-1185">Reference proteome</keyword>
<comment type="similarity">
    <text evidence="1">Belongs to the ATP-dependent AMP-binding enzyme family.</text>
</comment>
<dbReference type="CDD" id="cd17631">
    <property type="entry name" value="FACL_FadD13-like"/>
    <property type="match status" value="1"/>
</dbReference>
<dbReference type="GO" id="GO:0016878">
    <property type="term" value="F:acid-thiol ligase activity"/>
    <property type="evidence" value="ECO:0007669"/>
    <property type="project" value="UniProtKB-ARBA"/>
</dbReference>
<gene>
    <name evidence="5" type="ORF">EJP69_23540</name>
</gene>
<accession>A0A3S0J3E8</accession>
<dbReference type="FunFam" id="3.30.300.30:FF:000008">
    <property type="entry name" value="2,3-dihydroxybenzoate-AMP ligase"/>
    <property type="match status" value="1"/>
</dbReference>
<dbReference type="EMBL" id="RXOE01000007">
    <property type="protein sequence ID" value="RTQ32244.1"/>
    <property type="molecule type" value="Genomic_DNA"/>
</dbReference>
<dbReference type="InterPro" id="IPR020845">
    <property type="entry name" value="AMP-binding_CS"/>
</dbReference>
<proteinExistence type="inferred from homology"/>
<dbReference type="PANTHER" id="PTHR43767">
    <property type="entry name" value="LONG-CHAIN-FATTY-ACID--COA LIGASE"/>
    <property type="match status" value="1"/>
</dbReference>
<evidence type="ECO:0000259" key="3">
    <source>
        <dbReference type="Pfam" id="PF00501"/>
    </source>
</evidence>
<dbReference type="Gene3D" id="3.30.300.30">
    <property type="match status" value="1"/>
</dbReference>